<keyword evidence="3" id="KW-0813">Transport</keyword>
<dbReference type="AlphaFoldDB" id="A0A1B2I177"/>
<dbReference type="NCBIfam" id="NF037995">
    <property type="entry name" value="TRAP_S1"/>
    <property type="match status" value="1"/>
</dbReference>
<dbReference type="GO" id="GO:0055085">
    <property type="term" value="P:transmembrane transport"/>
    <property type="evidence" value="ECO:0007669"/>
    <property type="project" value="InterPro"/>
</dbReference>
<evidence type="ECO:0000313" key="7">
    <source>
        <dbReference type="Proteomes" id="UP000093044"/>
    </source>
</evidence>
<organism evidence="6 7">
    <name type="scientific">Cloacibacillus porcorum</name>
    <dbReference type="NCBI Taxonomy" id="1197717"/>
    <lineage>
        <taxon>Bacteria</taxon>
        <taxon>Thermotogati</taxon>
        <taxon>Synergistota</taxon>
        <taxon>Synergistia</taxon>
        <taxon>Synergistales</taxon>
        <taxon>Synergistaceae</taxon>
        <taxon>Cloacibacillus</taxon>
    </lineage>
</organism>
<dbReference type="InterPro" id="IPR018389">
    <property type="entry name" value="DctP_fam"/>
</dbReference>
<evidence type="ECO:0000256" key="2">
    <source>
        <dbReference type="ARBA" id="ARBA00009023"/>
    </source>
</evidence>
<dbReference type="PANTHER" id="PTHR33376">
    <property type="match status" value="1"/>
</dbReference>
<accession>A0A1B2I177</accession>
<name>A0A1B2I177_9BACT</name>
<dbReference type="EMBL" id="CP016757">
    <property type="protein sequence ID" value="ANZ43724.1"/>
    <property type="molecule type" value="Genomic_DNA"/>
</dbReference>
<keyword evidence="7" id="KW-1185">Reference proteome</keyword>
<dbReference type="InterPro" id="IPR038404">
    <property type="entry name" value="TRAP_DctP_sf"/>
</dbReference>
<dbReference type="PIRSF" id="PIRSF006470">
    <property type="entry name" value="DctB"/>
    <property type="match status" value="1"/>
</dbReference>
<gene>
    <name evidence="6" type="ORF">BED41_00550</name>
</gene>
<dbReference type="OrthoDB" id="89872at2"/>
<dbReference type="Proteomes" id="UP000093044">
    <property type="component" value="Chromosome"/>
</dbReference>
<dbReference type="RefSeq" id="WP_066741715.1">
    <property type="nucleotide sequence ID" value="NZ_CAUFKJ010000020.1"/>
</dbReference>
<sequence>MKKGRGLFIIAQMLVVILLFVSCAAAAPAKPEYEWKYGEALGPKHPLTIGARAFADKLGELTNGRVKLTVYDSGSLGTIQELIEGVDIGSIEFIDVSMAPLSTFSSKFYAFNLPYLFNNVDVAYAFEDGPMGQELKGPVGKSGISVIGFMENGMRSLTSNVRIVEPKDVVGRKIRTMSNKVHMTAFEKAGASAVPMVFSELFTALQQNVIDGQENPLLNIQDMSFYEVQKYLTLTEHFYDITVFCVNTKLYNSVPADIRAAIDEAAAYMTEVHRRECIKQNDNVLDFFKQKSKMEIIRLTPEQKAAWKKAMMPTYDIYRKEIGAEYLDKVIAEVARLQAQYDAGKLDTSRWR</sequence>
<evidence type="ECO:0000256" key="1">
    <source>
        <dbReference type="ARBA" id="ARBA00004196"/>
    </source>
</evidence>
<comment type="similarity">
    <text evidence="2">Belongs to the bacterial solute-binding protein 7 family.</text>
</comment>
<dbReference type="NCBIfam" id="TIGR00787">
    <property type="entry name" value="dctP"/>
    <property type="match status" value="1"/>
</dbReference>
<comment type="subcellular location">
    <subcellularLocation>
        <location evidence="1">Cell envelope</location>
    </subcellularLocation>
</comment>
<dbReference type="PANTHER" id="PTHR33376:SF4">
    <property type="entry name" value="SIALIC ACID-BINDING PERIPLASMIC PROTEIN SIAP"/>
    <property type="match status" value="1"/>
</dbReference>
<dbReference type="STRING" id="1197717.BED41_00550"/>
<reference evidence="6" key="1">
    <citation type="submission" date="2016-08" db="EMBL/GenBank/DDBJ databases">
        <title>Complete genome of Cloacibacillus porcorum.</title>
        <authorList>
            <person name="Looft T."/>
            <person name="Bayles D.O."/>
            <person name="Alt D.P."/>
        </authorList>
    </citation>
    <scope>NUCLEOTIDE SEQUENCE [LARGE SCALE GENOMIC DNA]</scope>
    <source>
        <strain evidence="6">CL-84</strain>
    </source>
</reference>
<feature type="chain" id="PRO_5008538859" description="C4-dicarboxylate ABC transporter substrate-binding protein" evidence="5">
    <location>
        <begin position="27"/>
        <end position="352"/>
    </location>
</feature>
<dbReference type="InterPro" id="IPR004682">
    <property type="entry name" value="TRAP_DctP"/>
</dbReference>
<evidence type="ECO:0000256" key="4">
    <source>
        <dbReference type="ARBA" id="ARBA00022729"/>
    </source>
</evidence>
<dbReference type="PROSITE" id="PS51257">
    <property type="entry name" value="PROKAR_LIPOPROTEIN"/>
    <property type="match status" value="1"/>
</dbReference>
<feature type="signal peptide" evidence="5">
    <location>
        <begin position="1"/>
        <end position="26"/>
    </location>
</feature>
<protein>
    <recommendedName>
        <fullName evidence="8">C4-dicarboxylate ABC transporter substrate-binding protein</fullName>
    </recommendedName>
</protein>
<dbReference type="GO" id="GO:0030288">
    <property type="term" value="C:outer membrane-bounded periplasmic space"/>
    <property type="evidence" value="ECO:0007669"/>
    <property type="project" value="InterPro"/>
</dbReference>
<dbReference type="GeneID" id="83056339"/>
<evidence type="ECO:0000313" key="6">
    <source>
        <dbReference type="EMBL" id="ANZ43724.1"/>
    </source>
</evidence>
<proteinExistence type="inferred from homology"/>
<evidence type="ECO:0008006" key="8">
    <source>
        <dbReference type="Google" id="ProtNLM"/>
    </source>
</evidence>
<keyword evidence="4 5" id="KW-0732">Signal</keyword>
<dbReference type="KEGG" id="cpor:BED41_00550"/>
<dbReference type="Pfam" id="PF03480">
    <property type="entry name" value="DctP"/>
    <property type="match status" value="1"/>
</dbReference>
<evidence type="ECO:0000256" key="5">
    <source>
        <dbReference type="SAM" id="SignalP"/>
    </source>
</evidence>
<evidence type="ECO:0000256" key="3">
    <source>
        <dbReference type="ARBA" id="ARBA00022448"/>
    </source>
</evidence>
<dbReference type="Gene3D" id="3.40.190.170">
    <property type="entry name" value="Bacterial extracellular solute-binding protein, family 7"/>
    <property type="match status" value="1"/>
</dbReference>